<evidence type="ECO:0008006" key="4">
    <source>
        <dbReference type="Google" id="ProtNLM"/>
    </source>
</evidence>
<feature type="chain" id="PRO_5041909725" description="Secreted protein" evidence="1">
    <location>
        <begin position="23"/>
        <end position="72"/>
    </location>
</feature>
<name>A0AAD8EM87_DIPPU</name>
<keyword evidence="1" id="KW-0732">Signal</keyword>
<evidence type="ECO:0000313" key="3">
    <source>
        <dbReference type="Proteomes" id="UP001233999"/>
    </source>
</evidence>
<sequence length="72" mass="8230">HLWCTLHLHFTVFCGVFHSLNTSPDASVLPPYFPVLPPYPAVFPPHFRSTCAVRPPYLRRHFPQILPAQVPP</sequence>
<dbReference type="AlphaFoldDB" id="A0AAD8EM87"/>
<proteinExistence type="predicted"/>
<keyword evidence="3" id="KW-1185">Reference proteome</keyword>
<dbReference type="Proteomes" id="UP001233999">
    <property type="component" value="Unassembled WGS sequence"/>
</dbReference>
<reference evidence="2" key="1">
    <citation type="journal article" date="2023" name="IScience">
        <title>Live-bearing cockroach genome reveals convergent evolutionary mechanisms linked to viviparity in insects and beyond.</title>
        <authorList>
            <person name="Fouks B."/>
            <person name="Harrison M.C."/>
            <person name="Mikhailova A.A."/>
            <person name="Marchal E."/>
            <person name="English S."/>
            <person name="Carruthers M."/>
            <person name="Jennings E.C."/>
            <person name="Chiamaka E.L."/>
            <person name="Frigard R.A."/>
            <person name="Pippel M."/>
            <person name="Attardo G.M."/>
            <person name="Benoit J.B."/>
            <person name="Bornberg-Bauer E."/>
            <person name="Tobe S.S."/>
        </authorList>
    </citation>
    <scope>NUCLEOTIDE SEQUENCE</scope>
    <source>
        <strain evidence="2">Stay&amp;Tobe</strain>
    </source>
</reference>
<dbReference type="EMBL" id="JASPKZ010002531">
    <property type="protein sequence ID" value="KAJ9595316.1"/>
    <property type="molecule type" value="Genomic_DNA"/>
</dbReference>
<gene>
    <name evidence="2" type="ORF">L9F63_027299</name>
</gene>
<feature type="non-terminal residue" evidence="2">
    <location>
        <position position="72"/>
    </location>
</feature>
<organism evidence="2 3">
    <name type="scientific">Diploptera punctata</name>
    <name type="common">Pacific beetle cockroach</name>
    <dbReference type="NCBI Taxonomy" id="6984"/>
    <lineage>
        <taxon>Eukaryota</taxon>
        <taxon>Metazoa</taxon>
        <taxon>Ecdysozoa</taxon>
        <taxon>Arthropoda</taxon>
        <taxon>Hexapoda</taxon>
        <taxon>Insecta</taxon>
        <taxon>Pterygota</taxon>
        <taxon>Neoptera</taxon>
        <taxon>Polyneoptera</taxon>
        <taxon>Dictyoptera</taxon>
        <taxon>Blattodea</taxon>
        <taxon>Blaberoidea</taxon>
        <taxon>Blaberidae</taxon>
        <taxon>Diplopterinae</taxon>
        <taxon>Diploptera</taxon>
    </lineage>
</organism>
<evidence type="ECO:0000313" key="2">
    <source>
        <dbReference type="EMBL" id="KAJ9595316.1"/>
    </source>
</evidence>
<evidence type="ECO:0000256" key="1">
    <source>
        <dbReference type="SAM" id="SignalP"/>
    </source>
</evidence>
<accession>A0AAD8EM87</accession>
<comment type="caution">
    <text evidence="2">The sequence shown here is derived from an EMBL/GenBank/DDBJ whole genome shotgun (WGS) entry which is preliminary data.</text>
</comment>
<feature type="non-terminal residue" evidence="2">
    <location>
        <position position="1"/>
    </location>
</feature>
<reference evidence="2" key="2">
    <citation type="submission" date="2023-05" db="EMBL/GenBank/DDBJ databases">
        <authorList>
            <person name="Fouks B."/>
        </authorList>
    </citation>
    <scope>NUCLEOTIDE SEQUENCE</scope>
    <source>
        <strain evidence="2">Stay&amp;Tobe</strain>
        <tissue evidence="2">Testes</tissue>
    </source>
</reference>
<feature type="signal peptide" evidence="1">
    <location>
        <begin position="1"/>
        <end position="22"/>
    </location>
</feature>
<protein>
    <recommendedName>
        <fullName evidence="4">Secreted protein</fullName>
    </recommendedName>
</protein>